<gene>
    <name evidence="8" type="ORF">BDV29DRAFT_3934</name>
</gene>
<evidence type="ECO:0000256" key="3">
    <source>
        <dbReference type="ARBA" id="ARBA00023125"/>
    </source>
</evidence>
<keyword evidence="4" id="KW-0804">Transcription</keyword>
<evidence type="ECO:0000256" key="2">
    <source>
        <dbReference type="ARBA" id="ARBA00023015"/>
    </source>
</evidence>
<name>A0A5N5WXE5_9EURO</name>
<dbReference type="InterPro" id="IPR001138">
    <property type="entry name" value="Zn2Cys6_DnaBD"/>
</dbReference>
<keyword evidence="3" id="KW-0238">DNA-binding</keyword>
<evidence type="ECO:0000256" key="6">
    <source>
        <dbReference type="SAM" id="MobiDB-lite"/>
    </source>
</evidence>
<dbReference type="PANTHER" id="PTHR47654:SF4">
    <property type="entry name" value="ZN(II)2CYS6 TRANSCRIPTION FACTOR (EUROFUNG)"/>
    <property type="match status" value="1"/>
</dbReference>
<dbReference type="SMART" id="SM00066">
    <property type="entry name" value="GAL4"/>
    <property type="match status" value="1"/>
</dbReference>
<keyword evidence="1" id="KW-0479">Metal-binding</keyword>
<dbReference type="PROSITE" id="PS50048">
    <property type="entry name" value="ZN2_CY6_FUNGAL_2"/>
    <property type="match status" value="1"/>
</dbReference>
<proteinExistence type="predicted"/>
<protein>
    <submittedName>
        <fullName evidence="8">Fungal-specific transcription factor domain-containing protein</fullName>
    </submittedName>
</protein>
<evidence type="ECO:0000256" key="5">
    <source>
        <dbReference type="ARBA" id="ARBA00023242"/>
    </source>
</evidence>
<dbReference type="InterPro" id="IPR007219">
    <property type="entry name" value="XnlR_reg_dom"/>
</dbReference>
<evidence type="ECO:0000256" key="4">
    <source>
        <dbReference type="ARBA" id="ARBA00023163"/>
    </source>
</evidence>
<keyword evidence="5" id="KW-0539">Nucleus</keyword>
<feature type="region of interest" description="Disordered" evidence="6">
    <location>
        <begin position="62"/>
        <end position="97"/>
    </location>
</feature>
<dbReference type="GO" id="GO:0008270">
    <property type="term" value="F:zinc ion binding"/>
    <property type="evidence" value="ECO:0007669"/>
    <property type="project" value="InterPro"/>
</dbReference>
<accession>A0A5N5WXE5</accession>
<organism evidence="8 9">
    <name type="scientific">Aspergillus leporis</name>
    <dbReference type="NCBI Taxonomy" id="41062"/>
    <lineage>
        <taxon>Eukaryota</taxon>
        <taxon>Fungi</taxon>
        <taxon>Dikarya</taxon>
        <taxon>Ascomycota</taxon>
        <taxon>Pezizomycotina</taxon>
        <taxon>Eurotiomycetes</taxon>
        <taxon>Eurotiomycetidae</taxon>
        <taxon>Eurotiales</taxon>
        <taxon>Aspergillaceae</taxon>
        <taxon>Aspergillus</taxon>
        <taxon>Aspergillus subgen. Circumdati</taxon>
    </lineage>
</organism>
<evidence type="ECO:0000259" key="7">
    <source>
        <dbReference type="PROSITE" id="PS50048"/>
    </source>
</evidence>
<keyword evidence="9" id="KW-1185">Reference proteome</keyword>
<dbReference type="SUPFAM" id="SSF57701">
    <property type="entry name" value="Zn2/Cys6 DNA-binding domain"/>
    <property type="match status" value="1"/>
</dbReference>
<dbReference type="Pfam" id="PF00172">
    <property type="entry name" value="Zn_clus"/>
    <property type="match status" value="1"/>
</dbReference>
<dbReference type="EMBL" id="ML732248">
    <property type="protein sequence ID" value="KAB8072417.1"/>
    <property type="molecule type" value="Genomic_DNA"/>
</dbReference>
<feature type="region of interest" description="Disordered" evidence="6">
    <location>
        <begin position="178"/>
        <end position="200"/>
    </location>
</feature>
<evidence type="ECO:0000313" key="9">
    <source>
        <dbReference type="Proteomes" id="UP000326565"/>
    </source>
</evidence>
<feature type="domain" description="Zn(2)-C6 fungal-type" evidence="7">
    <location>
        <begin position="102"/>
        <end position="132"/>
    </location>
</feature>
<dbReference type="AlphaFoldDB" id="A0A5N5WXE5"/>
<evidence type="ECO:0000256" key="1">
    <source>
        <dbReference type="ARBA" id="ARBA00022723"/>
    </source>
</evidence>
<reference evidence="8 9" key="1">
    <citation type="submission" date="2019-04" db="EMBL/GenBank/DDBJ databases">
        <title>Friends and foes A comparative genomics study of 23 Aspergillus species from section Flavi.</title>
        <authorList>
            <consortium name="DOE Joint Genome Institute"/>
            <person name="Kjaerbolling I."/>
            <person name="Vesth T."/>
            <person name="Frisvad J.C."/>
            <person name="Nybo J.L."/>
            <person name="Theobald S."/>
            <person name="Kildgaard S."/>
            <person name="Isbrandt T."/>
            <person name="Kuo A."/>
            <person name="Sato A."/>
            <person name="Lyhne E.K."/>
            <person name="Kogle M.E."/>
            <person name="Wiebenga A."/>
            <person name="Kun R.S."/>
            <person name="Lubbers R.J."/>
            <person name="Makela M.R."/>
            <person name="Barry K."/>
            <person name="Chovatia M."/>
            <person name="Clum A."/>
            <person name="Daum C."/>
            <person name="Haridas S."/>
            <person name="He G."/>
            <person name="LaButti K."/>
            <person name="Lipzen A."/>
            <person name="Mondo S."/>
            <person name="Riley R."/>
            <person name="Salamov A."/>
            <person name="Simmons B.A."/>
            <person name="Magnuson J.K."/>
            <person name="Henrissat B."/>
            <person name="Mortensen U.H."/>
            <person name="Larsen T.O."/>
            <person name="Devries R.P."/>
            <person name="Grigoriev I.V."/>
            <person name="Machida M."/>
            <person name="Baker S.E."/>
            <person name="Andersen M.R."/>
        </authorList>
    </citation>
    <scope>NUCLEOTIDE SEQUENCE [LARGE SCALE GENOMIC DNA]</scope>
    <source>
        <strain evidence="8 9">CBS 151.66</strain>
    </source>
</reference>
<evidence type="ECO:0000313" key="8">
    <source>
        <dbReference type="EMBL" id="KAB8072417.1"/>
    </source>
</evidence>
<dbReference type="Proteomes" id="UP000326565">
    <property type="component" value="Unassembled WGS sequence"/>
</dbReference>
<keyword evidence="2" id="KW-0805">Transcription regulation</keyword>
<dbReference type="Gene3D" id="4.10.240.10">
    <property type="entry name" value="Zn(2)-C6 fungal-type DNA-binding domain"/>
    <property type="match status" value="1"/>
</dbReference>
<dbReference type="GO" id="GO:0009893">
    <property type="term" value="P:positive regulation of metabolic process"/>
    <property type="evidence" value="ECO:0007669"/>
    <property type="project" value="UniProtKB-ARBA"/>
</dbReference>
<dbReference type="CDD" id="cd12148">
    <property type="entry name" value="fungal_TF_MHR"/>
    <property type="match status" value="1"/>
</dbReference>
<dbReference type="CDD" id="cd00067">
    <property type="entry name" value="GAL4"/>
    <property type="match status" value="1"/>
</dbReference>
<dbReference type="Pfam" id="PF04082">
    <property type="entry name" value="Fungal_trans"/>
    <property type="match status" value="1"/>
</dbReference>
<dbReference type="InterPro" id="IPR053230">
    <property type="entry name" value="Trans_reg_galc"/>
</dbReference>
<dbReference type="PROSITE" id="PS00463">
    <property type="entry name" value="ZN2_CY6_FUNGAL_1"/>
    <property type="match status" value="1"/>
</dbReference>
<sequence length="791" mass="90038">MENNPQSYIYTGVNGDEHARGRGLDPPSDWFWGAAPLSPGSFPQMSFNPYAIPPYPEIPVFPNQQSSASSSSRDIPPTIPKVAIPRNTSVSSHSQRRRSARACEPCRQRKIKCDGNKPACRQCVEHNVTCSYLDVKRVRDQKQLGVLARKVHRYEKLLEGIEPEIEGTLARRIRRTLQGSEGSSADDDSDSGNDSSSIGSLDEIDLIDEDLNRDEKSIATGFFGKNSEVFWMQRLDNEAEGRNRGLDGSDMVSDKTTFNQQQLQLQEQKRDVSIATVSYHLDDLHLPFMESVDAYALPPKELADKFFTAYMEYVHPAFTVIRKNIFTSQYRQFFHQPSNPPRRWLAILNMIFAIGCRYYRLMDHTKDPDWDDIVYLNRARKLALSGNALFEHADLQQIQVEFLVAFYLLSMGQVNRSFKFSSMALRSALSLGINLRLVDDRTQLASKEARTRLWWSIYLLEHQLTSITGRVSCVSENLSSTSLPIPFEEDVFNKPEFLRFSPTLRDGHLKLTLLQTEEEARSSAEWLVTCEPSPSLFFHCLVDLTSITHAVLNKVYSIQALRETTSKIHHRIRKYGMTLEAWLSKLPSAYRFTEPNSERFHVPATDPFIRERICLAFTFYSARITLCRPCVSHSNLKTNSSPPPTKTSHSHLRDEMALSCLHSACSLTSILPDEPDIQWMARMAPWWNVLHFLMQANTALLLGLSCWTISETSTKNSPIDTQTILEASKKVSRWLHTMSHTSTTARRAFVFCDSFIRRIAPSLKLDLTGLPDGASLPPIDESLWMMETETD</sequence>
<feature type="region of interest" description="Disordered" evidence="6">
    <location>
        <begin position="1"/>
        <end position="22"/>
    </location>
</feature>
<dbReference type="InterPro" id="IPR036864">
    <property type="entry name" value="Zn2-C6_fun-type_DNA-bd_sf"/>
</dbReference>
<dbReference type="GO" id="GO:0003677">
    <property type="term" value="F:DNA binding"/>
    <property type="evidence" value="ECO:0007669"/>
    <property type="project" value="UniProtKB-KW"/>
</dbReference>
<dbReference type="OrthoDB" id="5296287at2759"/>
<dbReference type="SMART" id="SM00906">
    <property type="entry name" value="Fungal_trans"/>
    <property type="match status" value="1"/>
</dbReference>
<dbReference type="GO" id="GO:0006351">
    <property type="term" value="P:DNA-templated transcription"/>
    <property type="evidence" value="ECO:0007669"/>
    <property type="project" value="InterPro"/>
</dbReference>
<dbReference type="PANTHER" id="PTHR47654">
    <property type="entry name" value="ZN(II)2CYS6 TRANSCRIPTION FACTOR (EUROFUNG)-RELATED"/>
    <property type="match status" value="1"/>
</dbReference>
<dbReference type="GO" id="GO:0000981">
    <property type="term" value="F:DNA-binding transcription factor activity, RNA polymerase II-specific"/>
    <property type="evidence" value="ECO:0007669"/>
    <property type="project" value="InterPro"/>
</dbReference>